<dbReference type="Gene3D" id="1.10.3860.10">
    <property type="entry name" value="Sodium:dicarboxylate symporter"/>
    <property type="match status" value="1"/>
</dbReference>
<dbReference type="PROSITE" id="PS00713">
    <property type="entry name" value="NA_DICARBOXYL_SYMP_1"/>
    <property type="match status" value="1"/>
</dbReference>
<gene>
    <name evidence="11" type="ORF">CCH79_00019978</name>
</gene>
<accession>A0A315VFG1</accession>
<keyword evidence="6" id="KW-0813">Transport</keyword>
<evidence type="ECO:0008006" key="13">
    <source>
        <dbReference type="Google" id="ProtNLM"/>
    </source>
</evidence>
<dbReference type="EMBL" id="NHOQ01001801">
    <property type="protein sequence ID" value="PWA22148.1"/>
    <property type="molecule type" value="Genomic_DNA"/>
</dbReference>
<dbReference type="Proteomes" id="UP000250572">
    <property type="component" value="Unassembled WGS sequence"/>
</dbReference>
<dbReference type="GO" id="GO:0046872">
    <property type="term" value="F:metal ion binding"/>
    <property type="evidence" value="ECO:0007669"/>
    <property type="project" value="UniProtKB-KW"/>
</dbReference>
<keyword evidence="5" id="KW-0479">Metal-binding</keyword>
<evidence type="ECO:0000256" key="7">
    <source>
        <dbReference type="ARBA" id="ARBA00022989"/>
    </source>
</evidence>
<keyword evidence="7 10" id="KW-1133">Transmembrane helix</keyword>
<dbReference type="GO" id="GO:0033229">
    <property type="term" value="F:cysteine transmembrane transporter activity"/>
    <property type="evidence" value="ECO:0007669"/>
    <property type="project" value="TreeGrafter"/>
</dbReference>
<comment type="caution">
    <text evidence="11">The sequence shown here is derived from an EMBL/GenBank/DDBJ whole genome shotgun (WGS) entry which is preliminary data.</text>
</comment>
<keyword evidence="2" id="KW-1003">Cell membrane</keyword>
<keyword evidence="3" id="KW-0597">Phosphoprotein</keyword>
<dbReference type="AlphaFoldDB" id="A0A315VFG1"/>
<evidence type="ECO:0000256" key="2">
    <source>
        <dbReference type="ARBA" id="ARBA00022475"/>
    </source>
</evidence>
<evidence type="ECO:0000313" key="12">
    <source>
        <dbReference type="Proteomes" id="UP000250572"/>
    </source>
</evidence>
<dbReference type="PANTHER" id="PTHR11958">
    <property type="entry name" value="SODIUM/DICARBOXYLATE SYMPORTER-RELATED"/>
    <property type="match status" value="1"/>
</dbReference>
<proteinExistence type="predicted"/>
<evidence type="ECO:0000256" key="1">
    <source>
        <dbReference type="ARBA" id="ARBA00004651"/>
    </source>
</evidence>
<name>A0A315VFG1_GAMAF</name>
<dbReference type="PANTHER" id="PTHR11958:SF109">
    <property type="entry name" value="EXCITATORY AMINO ACID TRANSPORTER 3"/>
    <property type="match status" value="1"/>
</dbReference>
<keyword evidence="9 10" id="KW-0472">Membrane</keyword>
<dbReference type="GO" id="GO:0005313">
    <property type="term" value="F:L-glutamate transmembrane transporter activity"/>
    <property type="evidence" value="ECO:0007669"/>
    <property type="project" value="TreeGrafter"/>
</dbReference>
<dbReference type="InterPro" id="IPR018107">
    <property type="entry name" value="Na-dicarboxylate_symporter_CS"/>
</dbReference>
<dbReference type="InterPro" id="IPR036458">
    <property type="entry name" value="Na:dicarbo_symporter_sf"/>
</dbReference>
<evidence type="ECO:0000256" key="9">
    <source>
        <dbReference type="ARBA" id="ARBA00023136"/>
    </source>
</evidence>
<evidence type="ECO:0000313" key="11">
    <source>
        <dbReference type="EMBL" id="PWA22148.1"/>
    </source>
</evidence>
<evidence type="ECO:0000256" key="8">
    <source>
        <dbReference type="ARBA" id="ARBA00023053"/>
    </source>
</evidence>
<evidence type="ECO:0000256" key="5">
    <source>
        <dbReference type="ARBA" id="ARBA00022723"/>
    </source>
</evidence>
<protein>
    <recommendedName>
        <fullName evidence="13">Amino acid transporter</fullName>
    </recommendedName>
</protein>
<keyword evidence="6" id="KW-0029">Amino-acid transport</keyword>
<reference evidence="11 12" key="1">
    <citation type="journal article" date="2018" name="G3 (Bethesda)">
        <title>A High-Quality Reference Genome for the Invasive Mosquitofish Gambusia affinis Using a Chicago Library.</title>
        <authorList>
            <person name="Hoffberg S.L."/>
            <person name="Troendle N.J."/>
            <person name="Glenn T.C."/>
            <person name="Mahmud O."/>
            <person name="Louha S."/>
            <person name="Chalopin D."/>
            <person name="Bennetzen J.L."/>
            <person name="Mauricio R."/>
        </authorList>
    </citation>
    <scope>NUCLEOTIDE SEQUENCE [LARGE SCALE GENOMIC DNA]</scope>
    <source>
        <strain evidence="11">NE01/NJP1002.9</strain>
        <tissue evidence="11">Muscle</tissue>
    </source>
</reference>
<sequence length="176" mass="19873">MMGNKERRAVNVKGLLKRNWLLIATVLSVLIVCEMCLTQLQSCCSSMLGRQPQVWCCRRQPLLYLDEPQSNVTRLRYLKGISLGIVVRDYVSLSHLHKQYFGFPGEILMRMLKLVILPLIISSMITALNLSQGIEEFQQYSAFVSHLSNNKSKSHTEHDEAQGSIVGSSVPYMTVG</sequence>
<evidence type="ECO:0000256" key="10">
    <source>
        <dbReference type="SAM" id="Phobius"/>
    </source>
</evidence>
<evidence type="ECO:0000256" key="3">
    <source>
        <dbReference type="ARBA" id="ARBA00022553"/>
    </source>
</evidence>
<evidence type="ECO:0000256" key="6">
    <source>
        <dbReference type="ARBA" id="ARBA00022970"/>
    </source>
</evidence>
<keyword evidence="12" id="KW-1185">Reference proteome</keyword>
<dbReference type="SUPFAM" id="SSF118215">
    <property type="entry name" value="Proton glutamate symport protein"/>
    <property type="match status" value="1"/>
</dbReference>
<dbReference type="GO" id="GO:0005886">
    <property type="term" value="C:plasma membrane"/>
    <property type="evidence" value="ECO:0007669"/>
    <property type="project" value="UniProtKB-SubCell"/>
</dbReference>
<dbReference type="InterPro" id="IPR050746">
    <property type="entry name" value="DAACS"/>
</dbReference>
<comment type="subcellular location">
    <subcellularLocation>
        <location evidence="1">Cell membrane</location>
        <topology evidence="1">Multi-pass membrane protein</topology>
    </subcellularLocation>
</comment>
<keyword evidence="4 10" id="KW-0812">Transmembrane</keyword>
<evidence type="ECO:0000256" key="4">
    <source>
        <dbReference type="ARBA" id="ARBA00022692"/>
    </source>
</evidence>
<keyword evidence="8" id="KW-0915">Sodium</keyword>
<dbReference type="GO" id="GO:0015501">
    <property type="term" value="F:glutamate:sodium symporter activity"/>
    <property type="evidence" value="ECO:0007669"/>
    <property type="project" value="TreeGrafter"/>
</dbReference>
<feature type="transmembrane region" description="Helical" evidence="10">
    <location>
        <begin position="20"/>
        <end position="40"/>
    </location>
</feature>
<organism evidence="11 12">
    <name type="scientific">Gambusia affinis</name>
    <name type="common">Western mosquitofish</name>
    <name type="synonym">Heterandria affinis</name>
    <dbReference type="NCBI Taxonomy" id="33528"/>
    <lineage>
        <taxon>Eukaryota</taxon>
        <taxon>Metazoa</taxon>
        <taxon>Chordata</taxon>
        <taxon>Craniata</taxon>
        <taxon>Vertebrata</taxon>
        <taxon>Euteleostomi</taxon>
        <taxon>Actinopterygii</taxon>
        <taxon>Neopterygii</taxon>
        <taxon>Teleostei</taxon>
        <taxon>Neoteleostei</taxon>
        <taxon>Acanthomorphata</taxon>
        <taxon>Ovalentaria</taxon>
        <taxon>Atherinomorphae</taxon>
        <taxon>Cyprinodontiformes</taxon>
        <taxon>Poeciliidae</taxon>
        <taxon>Poeciliinae</taxon>
        <taxon>Gambusia</taxon>
    </lineage>
</organism>